<dbReference type="InterPro" id="IPR008523">
    <property type="entry name" value="DUF805"/>
</dbReference>
<feature type="transmembrane region" description="Helical" evidence="1">
    <location>
        <begin position="26"/>
        <end position="57"/>
    </location>
</feature>
<proteinExistence type="predicted"/>
<sequence length="114" mass="12804">MTFGESIKTCFGKYADFTGRASRSEIWWFILFTCLVNLALSRVSPIVGMIFGLAVFLPSIAAGARRLHDTNRTGWWQLLYILPIIGVIIVIVFLVLEGETTDNQYGEPPIIDYS</sequence>
<reference evidence="2" key="1">
    <citation type="journal article" date="2021" name="Arch. Microbiol.">
        <title>Methyloradius palustris gen. nov., sp. nov., a methanol-oxidizing bacterium isolated from snow.</title>
        <authorList>
            <person name="Miyadera T."/>
            <person name="Kojima H."/>
            <person name="Fukui M."/>
        </authorList>
    </citation>
    <scope>NUCLEOTIDE SEQUENCE</scope>
    <source>
        <strain evidence="2">Zm11</strain>
    </source>
</reference>
<dbReference type="GO" id="GO:0005886">
    <property type="term" value="C:plasma membrane"/>
    <property type="evidence" value="ECO:0007669"/>
    <property type="project" value="TreeGrafter"/>
</dbReference>
<dbReference type="Pfam" id="PF05656">
    <property type="entry name" value="DUF805"/>
    <property type="match status" value="1"/>
</dbReference>
<keyword evidence="1" id="KW-0812">Transmembrane</keyword>
<keyword evidence="1" id="KW-1133">Transmembrane helix</keyword>
<keyword evidence="3" id="KW-1185">Reference proteome</keyword>
<dbReference type="PANTHER" id="PTHR34980:SF2">
    <property type="entry name" value="INNER MEMBRANE PROTEIN YHAH-RELATED"/>
    <property type="match status" value="1"/>
</dbReference>
<evidence type="ECO:0008006" key="4">
    <source>
        <dbReference type="Google" id="ProtNLM"/>
    </source>
</evidence>
<name>A0A8D5JYY8_9PROT</name>
<organism evidence="2 3">
    <name type="scientific">Methyloradius palustris</name>
    <dbReference type="NCBI Taxonomy" id="2778876"/>
    <lineage>
        <taxon>Bacteria</taxon>
        <taxon>Pseudomonadati</taxon>
        <taxon>Pseudomonadota</taxon>
        <taxon>Betaproteobacteria</taxon>
        <taxon>Nitrosomonadales</taxon>
        <taxon>Methylophilaceae</taxon>
        <taxon>Methyloradius</taxon>
    </lineage>
</organism>
<dbReference type="AlphaFoldDB" id="A0A8D5JYY8"/>
<evidence type="ECO:0000256" key="1">
    <source>
        <dbReference type="SAM" id="Phobius"/>
    </source>
</evidence>
<dbReference type="KEGG" id="mpau:ZMTM_14110"/>
<dbReference type="RefSeq" id="WP_221763274.1">
    <property type="nucleotide sequence ID" value="NZ_AP024110.1"/>
</dbReference>
<evidence type="ECO:0000313" key="3">
    <source>
        <dbReference type="Proteomes" id="UP000826722"/>
    </source>
</evidence>
<accession>A0A8D5JYY8</accession>
<gene>
    <name evidence="2" type="ORF">ZMTM_14110</name>
</gene>
<feature type="transmembrane region" description="Helical" evidence="1">
    <location>
        <begin position="78"/>
        <end position="96"/>
    </location>
</feature>
<dbReference type="EMBL" id="AP024110">
    <property type="protein sequence ID" value="BCM25152.1"/>
    <property type="molecule type" value="Genomic_DNA"/>
</dbReference>
<keyword evidence="1" id="KW-0472">Membrane</keyword>
<dbReference type="Proteomes" id="UP000826722">
    <property type="component" value="Chromosome"/>
</dbReference>
<protein>
    <recommendedName>
        <fullName evidence="4">DUF805 domain-containing protein</fullName>
    </recommendedName>
</protein>
<dbReference type="PANTHER" id="PTHR34980">
    <property type="entry name" value="INNER MEMBRANE PROTEIN-RELATED-RELATED"/>
    <property type="match status" value="1"/>
</dbReference>
<evidence type="ECO:0000313" key="2">
    <source>
        <dbReference type="EMBL" id="BCM25152.1"/>
    </source>
</evidence>